<dbReference type="Proteomes" id="UP000590740">
    <property type="component" value="Unassembled WGS sequence"/>
</dbReference>
<evidence type="ECO:0000313" key="2">
    <source>
        <dbReference type="Proteomes" id="UP000590740"/>
    </source>
</evidence>
<name>A0A7W7YBJ2_9BACT</name>
<gene>
    <name evidence="1" type="ORF">HNQ65_002729</name>
</gene>
<accession>A0A7W7YBJ2</accession>
<evidence type="ECO:0000313" key="1">
    <source>
        <dbReference type="EMBL" id="MBB5033146.1"/>
    </source>
</evidence>
<protein>
    <submittedName>
        <fullName evidence="1">Uncharacterized protein</fullName>
    </submittedName>
</protein>
<dbReference type="AlphaFoldDB" id="A0A7W7YBJ2"/>
<proteinExistence type="predicted"/>
<reference evidence="1 2" key="1">
    <citation type="submission" date="2020-08" db="EMBL/GenBank/DDBJ databases">
        <title>Genomic Encyclopedia of Type Strains, Phase IV (KMG-IV): sequencing the most valuable type-strain genomes for metagenomic binning, comparative biology and taxonomic classification.</title>
        <authorList>
            <person name="Goeker M."/>
        </authorList>
    </citation>
    <scope>NUCLEOTIDE SEQUENCE [LARGE SCALE GENOMIC DNA]</scope>
    <source>
        <strain evidence="1 2">DSM 12252</strain>
    </source>
</reference>
<comment type="caution">
    <text evidence="1">The sequence shown here is derived from an EMBL/GenBank/DDBJ whole genome shotgun (WGS) entry which is preliminary data.</text>
</comment>
<organism evidence="1 2">
    <name type="scientific">Prosthecobacter vanneervenii</name>
    <dbReference type="NCBI Taxonomy" id="48466"/>
    <lineage>
        <taxon>Bacteria</taxon>
        <taxon>Pseudomonadati</taxon>
        <taxon>Verrucomicrobiota</taxon>
        <taxon>Verrucomicrobiia</taxon>
        <taxon>Verrucomicrobiales</taxon>
        <taxon>Verrucomicrobiaceae</taxon>
        <taxon>Prosthecobacter</taxon>
    </lineage>
</organism>
<dbReference type="EMBL" id="JACHIG010000005">
    <property type="protein sequence ID" value="MBB5033146.1"/>
    <property type="molecule type" value="Genomic_DNA"/>
</dbReference>
<keyword evidence="2" id="KW-1185">Reference proteome</keyword>
<sequence length="81" mass="8945">MTSPSTLICLLTDAEIETINKAMIDNMECRLVRHSTATVMIYEPLKTTSEGCTIKLCVNRTINDAWKLAEALWAATNEPGS</sequence>